<evidence type="ECO:0000313" key="2">
    <source>
        <dbReference type="EMBL" id="APZ53343.1"/>
    </source>
</evidence>
<reference evidence="2 3" key="1">
    <citation type="submission" date="2016-04" db="EMBL/GenBank/DDBJ databases">
        <title>Deep-sea bacteria in the southern Pacific.</title>
        <authorList>
            <person name="Tang K."/>
        </authorList>
    </citation>
    <scope>NUCLEOTIDE SEQUENCE [LARGE SCALE GENOMIC DNA]</scope>
    <source>
        <strain evidence="2 3">JLT2014</strain>
    </source>
</reference>
<dbReference type="InterPro" id="IPR017896">
    <property type="entry name" value="4Fe4S_Fe-S-bd"/>
</dbReference>
<accession>A0A1P8UVC1</accession>
<proteinExistence type="predicted"/>
<protein>
    <submittedName>
        <fullName evidence="2">Ferredoxin</fullName>
    </submittedName>
</protein>
<name>A0A1P8UVC1_9RHOB</name>
<dbReference type="Proteomes" id="UP000187059">
    <property type="component" value="Chromosome"/>
</dbReference>
<dbReference type="EMBL" id="CP015093">
    <property type="protein sequence ID" value="APZ53343.1"/>
    <property type="molecule type" value="Genomic_DNA"/>
</dbReference>
<feature type="domain" description="4Fe-4S ferredoxin-type" evidence="1">
    <location>
        <begin position="131"/>
        <end position="164"/>
    </location>
</feature>
<evidence type="ECO:0000313" key="3">
    <source>
        <dbReference type="Proteomes" id="UP000187059"/>
    </source>
</evidence>
<dbReference type="KEGG" id="paby:Ga0080574_TMP3009"/>
<dbReference type="PROSITE" id="PS51379">
    <property type="entry name" value="4FE4S_FER_2"/>
    <property type="match status" value="1"/>
</dbReference>
<keyword evidence="3" id="KW-1185">Reference proteome</keyword>
<sequence length="225" mass="23858">MEALAAAARARGLALRGAFHPGPADGAPPDTGTLILLGPDEPRFWPLFAASPEAADGAAHPLDRWSKREIGALAVAWRGTARFPSDGPPWPPFLHWAQRSGRAFPSPLGLLVHDTAGLLISYRGALALPQRLPLPEPPEAPCPSCEHQPCTTTCPVGALRAGAPYDVAACQRHLHSDAGAECRDRGCLARRACPLSQNLHRQDAQAAFHMAAFVKNWSGKEGGQA</sequence>
<gene>
    <name evidence="2" type="ORF">Ga0080574_TMP3009</name>
</gene>
<dbReference type="STRING" id="1250539.Ga0080574_TMP3009"/>
<evidence type="ECO:0000259" key="1">
    <source>
        <dbReference type="PROSITE" id="PS51379"/>
    </source>
</evidence>
<organism evidence="2 3">
    <name type="scientific">Salipiger abyssi</name>
    <dbReference type="NCBI Taxonomy" id="1250539"/>
    <lineage>
        <taxon>Bacteria</taxon>
        <taxon>Pseudomonadati</taxon>
        <taxon>Pseudomonadota</taxon>
        <taxon>Alphaproteobacteria</taxon>
        <taxon>Rhodobacterales</taxon>
        <taxon>Roseobacteraceae</taxon>
        <taxon>Salipiger</taxon>
    </lineage>
</organism>
<dbReference type="AlphaFoldDB" id="A0A1P8UVC1"/>